<organism evidence="2 3">
    <name type="scientific">Aquimarina addita</name>
    <dbReference type="NCBI Taxonomy" id="870485"/>
    <lineage>
        <taxon>Bacteria</taxon>
        <taxon>Pseudomonadati</taxon>
        <taxon>Bacteroidota</taxon>
        <taxon>Flavobacteriia</taxon>
        <taxon>Flavobacteriales</taxon>
        <taxon>Flavobacteriaceae</taxon>
        <taxon>Aquimarina</taxon>
    </lineage>
</organism>
<evidence type="ECO:0000259" key="1">
    <source>
        <dbReference type="Pfam" id="PF00561"/>
    </source>
</evidence>
<dbReference type="InterPro" id="IPR029058">
    <property type="entry name" value="AB_hydrolase_fold"/>
</dbReference>
<accession>A0ABP6UL04</accession>
<dbReference type="InterPro" id="IPR000073">
    <property type="entry name" value="AB_hydrolase_1"/>
</dbReference>
<gene>
    <name evidence="2" type="ORF">GCM10022393_25520</name>
</gene>
<dbReference type="PANTHER" id="PTHR42886">
    <property type="entry name" value="RE40534P-RELATED"/>
    <property type="match status" value="1"/>
</dbReference>
<protein>
    <recommendedName>
        <fullName evidence="1">AB hydrolase-1 domain-containing protein</fullName>
    </recommendedName>
</protein>
<dbReference type="Pfam" id="PF00561">
    <property type="entry name" value="Abhydrolase_1"/>
    <property type="match status" value="1"/>
</dbReference>
<sequence length="287" mass="32665">MQSLFKTSQGKKEILGLYDQKLKELAIEFEYLNIKTSFGETNIITIGAISSPPIIIIHGSNGCAPIALETYPNLSKHFRVFAIDVLAQPNKSGETRLDMKDDSYGQWMNEVIDALKVENVILVGFSFGGLVVLKTLEFNERVIKEVYLSAPAYIVNGNPLKALFKIFIPMKRYIKTRKLRYVEKFLAEVFSERDEFAIQYLSKVFLYFDMDFTSIPVIGARKANTIQTPITLFAAKNDILFPGKKMIKRAKRIFPGLQSVKLLENSKHVLSKKQNELIEKIIIENNT</sequence>
<evidence type="ECO:0000313" key="3">
    <source>
        <dbReference type="Proteomes" id="UP001500459"/>
    </source>
</evidence>
<name>A0ABP6UL04_9FLAO</name>
<reference evidence="3" key="1">
    <citation type="journal article" date="2019" name="Int. J. Syst. Evol. Microbiol.">
        <title>The Global Catalogue of Microorganisms (GCM) 10K type strain sequencing project: providing services to taxonomists for standard genome sequencing and annotation.</title>
        <authorList>
            <consortium name="The Broad Institute Genomics Platform"/>
            <consortium name="The Broad Institute Genome Sequencing Center for Infectious Disease"/>
            <person name="Wu L."/>
            <person name="Ma J."/>
        </authorList>
    </citation>
    <scope>NUCLEOTIDE SEQUENCE [LARGE SCALE GENOMIC DNA]</scope>
    <source>
        <strain evidence="3">JCM 17106</strain>
    </source>
</reference>
<proteinExistence type="predicted"/>
<dbReference type="SUPFAM" id="SSF53474">
    <property type="entry name" value="alpha/beta-Hydrolases"/>
    <property type="match status" value="1"/>
</dbReference>
<dbReference type="Proteomes" id="UP001500459">
    <property type="component" value="Unassembled WGS sequence"/>
</dbReference>
<evidence type="ECO:0000313" key="2">
    <source>
        <dbReference type="EMBL" id="GAA3510802.1"/>
    </source>
</evidence>
<feature type="domain" description="AB hydrolase-1" evidence="1">
    <location>
        <begin position="52"/>
        <end position="162"/>
    </location>
</feature>
<dbReference type="Gene3D" id="3.40.50.1820">
    <property type="entry name" value="alpha/beta hydrolase"/>
    <property type="match status" value="1"/>
</dbReference>
<dbReference type="PANTHER" id="PTHR42886:SF29">
    <property type="entry name" value="PUMMELIG, ISOFORM A"/>
    <property type="match status" value="1"/>
</dbReference>
<comment type="caution">
    <text evidence="2">The sequence shown here is derived from an EMBL/GenBank/DDBJ whole genome shotgun (WGS) entry which is preliminary data.</text>
</comment>
<keyword evidence="3" id="KW-1185">Reference proteome</keyword>
<dbReference type="EMBL" id="BAABCW010000010">
    <property type="protein sequence ID" value="GAA3510802.1"/>
    <property type="molecule type" value="Genomic_DNA"/>
</dbReference>
<dbReference type="RefSeq" id="WP_344927961.1">
    <property type="nucleotide sequence ID" value="NZ_BAABCW010000010.1"/>
</dbReference>